<protein>
    <submittedName>
        <fullName evidence="2">Formyl-CoA transferase-like protein</fullName>
    </submittedName>
</protein>
<dbReference type="Proteomes" id="UP000243077">
    <property type="component" value="Chromosome"/>
</dbReference>
<keyword evidence="1 2" id="KW-0808">Transferase</keyword>
<dbReference type="OrthoDB" id="9797653at2"/>
<accession>A0A2L2BRD3</accession>
<dbReference type="RefSeq" id="WP_104913733.1">
    <property type="nucleotide sequence ID" value="NZ_CP026923.1"/>
</dbReference>
<evidence type="ECO:0000313" key="2">
    <source>
        <dbReference type="EMBL" id="AVG24225.1"/>
    </source>
</evidence>
<dbReference type="AlphaFoldDB" id="A0A2L2BRD3"/>
<dbReference type="KEGG" id="psai:C3B54_111275"/>
<sequence length="403" mass="43806">MTGALEGVRVIDFTERVQGPYATQILGDLGAEVIKIERVQAVTPDGRPDERYGIPQSEGSLYRATFLANNRNKRSLAINIKDPDGRAVVLDLIENADLVYENFRPGVMDRLGLGFDACREVNPSIIYVSATGYGDDGPYVAHPGQDLLAQALSGMGQMNVAPDGRPLPVGMSITDVLGGMFGVVGALAAIIHQRRTGEGQRVSVDLLSSALAAQGEHLVHYMNSDVGEPYRETAQHAHGYIPPPYGFYRTQDGFIALSSGRQIGDICHLLGIDDLSQDFRFDTFEKRLAHRSEFETILEAGLAAKTTDEWLAEMIPAGIFAQAVNTFEKALADPQVAHRGMVQHAHHSAGDVNLIALPISLSETPPSLRLAPPDHGEHTRQVLSELNIDESHVEELFSRKVVA</sequence>
<dbReference type="InterPro" id="IPR050483">
    <property type="entry name" value="CoA-transferase_III_domain"/>
</dbReference>
<dbReference type="Pfam" id="PF02515">
    <property type="entry name" value="CoA_transf_3"/>
    <property type="match status" value="1"/>
</dbReference>
<dbReference type="InterPro" id="IPR003673">
    <property type="entry name" value="CoA-Trfase_fam_III"/>
</dbReference>
<dbReference type="SUPFAM" id="SSF89796">
    <property type="entry name" value="CoA-transferase family III (CaiB/BaiF)"/>
    <property type="match status" value="1"/>
</dbReference>
<dbReference type="InterPro" id="IPR044855">
    <property type="entry name" value="CoA-Trfase_III_dom3_sf"/>
</dbReference>
<name>A0A2L2BRD3_9MICO</name>
<dbReference type="InterPro" id="IPR023606">
    <property type="entry name" value="CoA-Trfase_III_dom_1_sf"/>
</dbReference>
<dbReference type="Gene3D" id="3.30.1540.10">
    <property type="entry name" value="formyl-coa transferase, domain 3"/>
    <property type="match status" value="1"/>
</dbReference>
<evidence type="ECO:0000313" key="3">
    <source>
        <dbReference type="Proteomes" id="UP000243077"/>
    </source>
</evidence>
<proteinExistence type="predicted"/>
<organism evidence="2 3">
    <name type="scientific">Pontimonas salivibrio</name>
    <dbReference type="NCBI Taxonomy" id="1159327"/>
    <lineage>
        <taxon>Bacteria</taxon>
        <taxon>Bacillati</taxon>
        <taxon>Actinomycetota</taxon>
        <taxon>Actinomycetes</taxon>
        <taxon>Micrococcales</taxon>
        <taxon>Microbacteriaceae</taxon>
        <taxon>Pontimonas</taxon>
    </lineage>
</organism>
<evidence type="ECO:0000256" key="1">
    <source>
        <dbReference type="ARBA" id="ARBA00022679"/>
    </source>
</evidence>
<dbReference type="PANTHER" id="PTHR48207">
    <property type="entry name" value="SUCCINATE--HYDROXYMETHYLGLUTARATE COA-TRANSFERASE"/>
    <property type="match status" value="1"/>
</dbReference>
<dbReference type="GO" id="GO:0008410">
    <property type="term" value="F:CoA-transferase activity"/>
    <property type="evidence" value="ECO:0007669"/>
    <property type="project" value="TreeGrafter"/>
</dbReference>
<dbReference type="EMBL" id="CP026923">
    <property type="protein sequence ID" value="AVG24225.1"/>
    <property type="molecule type" value="Genomic_DNA"/>
</dbReference>
<reference evidence="2 3" key="1">
    <citation type="submission" date="2018-02" db="EMBL/GenBank/DDBJ databases">
        <title>Complete genome of the streamlined marine actinobacterium Pontimonas salivibrio CL-TW6 adapted to coastal planktonic lifestype.</title>
        <authorList>
            <person name="Cho B.C."/>
            <person name="Hardies S.C."/>
            <person name="Jang G.I."/>
            <person name="Hwang C.Y."/>
        </authorList>
    </citation>
    <scope>NUCLEOTIDE SEQUENCE [LARGE SCALE GENOMIC DNA]</scope>
    <source>
        <strain evidence="2 3">CL-TW6</strain>
    </source>
</reference>
<keyword evidence="3" id="KW-1185">Reference proteome</keyword>
<dbReference type="Gene3D" id="3.40.50.10540">
    <property type="entry name" value="Crotonobetainyl-coa:carnitine coa-transferase, domain 1"/>
    <property type="match status" value="1"/>
</dbReference>
<gene>
    <name evidence="2" type="ORF">C3B54_111275</name>
</gene>
<dbReference type="PANTHER" id="PTHR48207:SF4">
    <property type="entry name" value="BLL6097 PROTEIN"/>
    <property type="match status" value="1"/>
</dbReference>